<feature type="non-terminal residue" evidence="1">
    <location>
        <position position="55"/>
    </location>
</feature>
<protein>
    <submittedName>
        <fullName evidence="1">Uncharacterized protein</fullName>
    </submittedName>
</protein>
<dbReference type="EMBL" id="RBOW01000976">
    <property type="protein sequence ID" value="RMN18019.1"/>
    <property type="molecule type" value="Genomic_DNA"/>
</dbReference>
<accession>A0A3M3K4K0</accession>
<comment type="caution">
    <text evidence="1">The sequence shown here is derived from an EMBL/GenBank/DDBJ whole genome shotgun (WGS) entry which is preliminary data.</text>
</comment>
<dbReference type="Proteomes" id="UP000281372">
    <property type="component" value="Unassembled WGS sequence"/>
</dbReference>
<proteinExistence type="predicted"/>
<name>A0A3M3K4K0_PSECA</name>
<evidence type="ECO:0000313" key="1">
    <source>
        <dbReference type="EMBL" id="RMN18019.1"/>
    </source>
</evidence>
<organism evidence="1 2">
    <name type="scientific">Pseudomonas cannabina</name>
    <dbReference type="NCBI Taxonomy" id="86840"/>
    <lineage>
        <taxon>Bacteria</taxon>
        <taxon>Pseudomonadati</taxon>
        <taxon>Pseudomonadota</taxon>
        <taxon>Gammaproteobacteria</taxon>
        <taxon>Pseudomonadales</taxon>
        <taxon>Pseudomonadaceae</taxon>
        <taxon>Pseudomonas</taxon>
    </lineage>
</organism>
<dbReference type="AlphaFoldDB" id="A0A3M3K4K0"/>
<gene>
    <name evidence="1" type="ORF">ALQ64_05462</name>
</gene>
<reference evidence="1 2" key="1">
    <citation type="submission" date="2018-08" db="EMBL/GenBank/DDBJ databases">
        <title>Recombination of ecologically and evolutionarily significant loci maintains genetic cohesion in the Pseudomonas syringae species complex.</title>
        <authorList>
            <person name="Dillon M."/>
            <person name="Thakur S."/>
            <person name="Almeida R.N.D."/>
            <person name="Weir B.S."/>
            <person name="Guttman D.S."/>
        </authorList>
    </citation>
    <scope>NUCLEOTIDE SEQUENCE [LARGE SCALE GENOMIC DNA]</scope>
    <source>
        <strain evidence="1 2">ICMP 2821</strain>
    </source>
</reference>
<sequence length="55" mass="6156">MNTQSIIVPQISTFPGHETRARLILRWLVKLNVVEPELTTCGRAYNKMAYAVAPG</sequence>
<evidence type="ECO:0000313" key="2">
    <source>
        <dbReference type="Proteomes" id="UP000281372"/>
    </source>
</evidence>